<dbReference type="EMBL" id="CP006721">
    <property type="protein sequence ID" value="AGX43105.1"/>
    <property type="molecule type" value="Genomic_DNA"/>
</dbReference>
<dbReference type="InterPro" id="IPR017871">
    <property type="entry name" value="ABC_transporter-like_CS"/>
</dbReference>
<dbReference type="OrthoDB" id="9809205at2"/>
<reference evidence="6 7" key="1">
    <citation type="journal article" date="2013" name="Genome Announc.">
        <title>Complete Genome Sequence of the Solvent Producer Clostridium saccharobutylicum NCP262 (DSM 13864).</title>
        <authorList>
            <person name="Poehlein A."/>
            <person name="Hartwich K."/>
            <person name="Krabben P."/>
            <person name="Ehrenreich A."/>
            <person name="Liebl W."/>
            <person name="Durre P."/>
            <person name="Gottschalk G."/>
            <person name="Daniel R."/>
        </authorList>
    </citation>
    <scope>NUCLEOTIDE SEQUENCE [LARGE SCALE GENOMIC DNA]</scope>
    <source>
        <strain evidence="6">DSM 13864</strain>
    </source>
</reference>
<feature type="domain" description="ABC transporter" evidence="5">
    <location>
        <begin position="5"/>
        <end position="233"/>
    </location>
</feature>
<dbReference type="AlphaFoldDB" id="U5MR75"/>
<dbReference type="PANTHER" id="PTHR43335:SF4">
    <property type="entry name" value="ABC TRANSPORTER, ATP-BINDING PROTEIN"/>
    <property type="match status" value="1"/>
</dbReference>
<dbReference type="PANTHER" id="PTHR43335">
    <property type="entry name" value="ABC TRANSPORTER, ATP-BINDING PROTEIN"/>
    <property type="match status" value="1"/>
</dbReference>
<keyword evidence="2" id="KW-0813">Transport</keyword>
<dbReference type="GeneID" id="55474579"/>
<dbReference type="HOGENOM" id="CLU_000604_1_2_9"/>
<dbReference type="RefSeq" id="WP_022746262.1">
    <property type="nucleotide sequence ID" value="NC_022571.1"/>
</dbReference>
<dbReference type="GO" id="GO:0005524">
    <property type="term" value="F:ATP binding"/>
    <property type="evidence" value="ECO:0007669"/>
    <property type="project" value="UniProtKB-KW"/>
</dbReference>
<evidence type="ECO:0000256" key="1">
    <source>
        <dbReference type="ARBA" id="ARBA00005417"/>
    </source>
</evidence>
<dbReference type="eggNOG" id="COG1131">
    <property type="taxonomic scope" value="Bacteria"/>
</dbReference>
<comment type="similarity">
    <text evidence="1">Belongs to the ABC transporter superfamily.</text>
</comment>
<evidence type="ECO:0000313" key="7">
    <source>
        <dbReference type="Proteomes" id="UP000017118"/>
    </source>
</evidence>
<evidence type="ECO:0000313" key="6">
    <source>
        <dbReference type="EMBL" id="AGX43105.1"/>
    </source>
</evidence>
<evidence type="ECO:0000256" key="3">
    <source>
        <dbReference type="ARBA" id="ARBA00022741"/>
    </source>
</evidence>
<dbReference type="PROSITE" id="PS00211">
    <property type="entry name" value="ABC_TRANSPORTER_1"/>
    <property type="match status" value="1"/>
</dbReference>
<keyword evidence="3" id="KW-0547">Nucleotide-binding</keyword>
<dbReference type="KEGG" id="csb:CLSA_c21250"/>
<evidence type="ECO:0000259" key="5">
    <source>
        <dbReference type="PROSITE" id="PS50893"/>
    </source>
</evidence>
<dbReference type="InterPro" id="IPR003593">
    <property type="entry name" value="AAA+_ATPase"/>
</dbReference>
<dbReference type="InterPro" id="IPR003439">
    <property type="entry name" value="ABC_transporter-like_ATP-bd"/>
</dbReference>
<dbReference type="SMART" id="SM00382">
    <property type="entry name" value="AAA"/>
    <property type="match status" value="1"/>
</dbReference>
<proteinExistence type="inferred from homology"/>
<dbReference type="Proteomes" id="UP000017118">
    <property type="component" value="Chromosome"/>
</dbReference>
<dbReference type="GO" id="GO:0016887">
    <property type="term" value="F:ATP hydrolysis activity"/>
    <property type="evidence" value="ECO:0007669"/>
    <property type="project" value="InterPro"/>
</dbReference>
<dbReference type="InterPro" id="IPR027417">
    <property type="entry name" value="P-loop_NTPase"/>
</dbReference>
<dbReference type="PROSITE" id="PS50893">
    <property type="entry name" value="ABC_TRANSPORTER_2"/>
    <property type="match status" value="1"/>
</dbReference>
<protein>
    <submittedName>
        <fullName evidence="6">Bacitracin transport ATP-binding protein BcrA</fullName>
    </submittedName>
</protein>
<sequence length="304" mass="34370">MENIITTNNLSKKYGNIYRVKDLNLKIPTNSIYGFLGPNGAGKSTTLKMILGLVKQTDGNIDVFDKHVNDKNRLEILKNVGSLIESPSYYGHLTGKENLKIIQTLRNVPEKNINKVLEIVRLKKEQDKKVNQYSLGMKQRLGLAAALINFPKLLILDEPTNGLDPAGIQEMRELICSLPEKYDMTVVVSSHLLSEIDQMANTVGIINHGQLIFQDSLETLHQKSQHKIAIKTIDNVKACNLLKSQNISCETDSEYILLPEISDSFIVKCTKLFYENEIILLRIEERQKSLEDIFLKLTGKDMSL</sequence>
<keyword evidence="7" id="KW-1185">Reference proteome</keyword>
<keyword evidence="4 6" id="KW-0067">ATP-binding</keyword>
<accession>U5MR75</accession>
<organism evidence="6 7">
    <name type="scientific">Clostridium saccharobutylicum DSM 13864</name>
    <dbReference type="NCBI Taxonomy" id="1345695"/>
    <lineage>
        <taxon>Bacteria</taxon>
        <taxon>Bacillati</taxon>
        <taxon>Bacillota</taxon>
        <taxon>Clostridia</taxon>
        <taxon>Eubacteriales</taxon>
        <taxon>Clostridiaceae</taxon>
        <taxon>Clostridium</taxon>
    </lineage>
</organism>
<dbReference type="Gene3D" id="3.40.50.300">
    <property type="entry name" value="P-loop containing nucleotide triphosphate hydrolases"/>
    <property type="match status" value="1"/>
</dbReference>
<dbReference type="PATRIC" id="fig|1345695.10.peg.1408"/>
<evidence type="ECO:0000256" key="2">
    <source>
        <dbReference type="ARBA" id="ARBA00022448"/>
    </source>
</evidence>
<evidence type="ECO:0000256" key="4">
    <source>
        <dbReference type="ARBA" id="ARBA00022840"/>
    </source>
</evidence>
<dbReference type="Pfam" id="PF00005">
    <property type="entry name" value="ABC_tran"/>
    <property type="match status" value="1"/>
</dbReference>
<name>U5MR75_CLOSA</name>
<gene>
    <name evidence="6" type="primary">bcrA5</name>
    <name evidence="6" type="ORF">CLSA_c21250</name>
</gene>
<dbReference type="SUPFAM" id="SSF52540">
    <property type="entry name" value="P-loop containing nucleoside triphosphate hydrolases"/>
    <property type="match status" value="1"/>
</dbReference>